<evidence type="ECO:0000256" key="4">
    <source>
        <dbReference type="ARBA" id="ARBA00023136"/>
    </source>
</evidence>
<keyword evidence="4 5" id="KW-0472">Membrane</keyword>
<keyword evidence="3 5" id="KW-1133">Transmembrane helix</keyword>
<evidence type="ECO:0000256" key="1">
    <source>
        <dbReference type="ARBA" id="ARBA00004141"/>
    </source>
</evidence>
<evidence type="ECO:0000256" key="3">
    <source>
        <dbReference type="ARBA" id="ARBA00022989"/>
    </source>
</evidence>
<dbReference type="AlphaFoldDB" id="A0A822AZX3"/>
<dbReference type="GO" id="GO:0015379">
    <property type="term" value="F:potassium:chloride symporter activity"/>
    <property type="evidence" value="ECO:0007669"/>
    <property type="project" value="TreeGrafter"/>
</dbReference>
<feature type="transmembrane region" description="Helical" evidence="5">
    <location>
        <begin position="55"/>
        <end position="74"/>
    </location>
</feature>
<evidence type="ECO:0000313" key="7">
    <source>
        <dbReference type="Proteomes" id="UP000663848"/>
    </source>
</evidence>
<dbReference type="InterPro" id="IPR004842">
    <property type="entry name" value="SLC12A_fam"/>
</dbReference>
<evidence type="ECO:0008006" key="8">
    <source>
        <dbReference type="Google" id="ProtNLM"/>
    </source>
</evidence>
<dbReference type="GO" id="GO:0006884">
    <property type="term" value="P:cell volume homeostasis"/>
    <property type="evidence" value="ECO:0007669"/>
    <property type="project" value="TreeGrafter"/>
</dbReference>
<comment type="subcellular location">
    <subcellularLocation>
        <location evidence="1">Membrane</location>
        <topology evidence="1">Multi-pass membrane protein</topology>
    </subcellularLocation>
</comment>
<dbReference type="GO" id="GO:0055075">
    <property type="term" value="P:potassium ion homeostasis"/>
    <property type="evidence" value="ECO:0007669"/>
    <property type="project" value="TreeGrafter"/>
</dbReference>
<dbReference type="EMBL" id="CAJOBR010035156">
    <property type="protein sequence ID" value="CAF5009581.1"/>
    <property type="molecule type" value="Genomic_DNA"/>
</dbReference>
<dbReference type="PANTHER" id="PTHR11827">
    <property type="entry name" value="SOLUTE CARRIER FAMILY 12, CATION COTRANSPORTERS"/>
    <property type="match status" value="1"/>
</dbReference>
<gene>
    <name evidence="6" type="ORF">QYT958_LOCUS38945</name>
</gene>
<name>A0A822AZX3_9BILA</name>
<comment type="caution">
    <text evidence="6">The sequence shown here is derived from an EMBL/GenBank/DDBJ whole genome shotgun (WGS) entry which is preliminary data.</text>
</comment>
<feature type="transmembrane region" description="Helical" evidence="5">
    <location>
        <begin position="81"/>
        <end position="104"/>
    </location>
</feature>
<feature type="non-terminal residue" evidence="6">
    <location>
        <position position="1"/>
    </location>
</feature>
<feature type="transmembrane region" description="Helical" evidence="5">
    <location>
        <begin position="162"/>
        <end position="182"/>
    </location>
</feature>
<dbReference type="GO" id="GO:0055064">
    <property type="term" value="P:chloride ion homeostasis"/>
    <property type="evidence" value="ECO:0007669"/>
    <property type="project" value="TreeGrafter"/>
</dbReference>
<evidence type="ECO:0000256" key="2">
    <source>
        <dbReference type="ARBA" id="ARBA00022692"/>
    </source>
</evidence>
<sequence>MISRTLGPEFGGAIGLLFFCANIISNGQSVAALVEALVESFGRGSESNIFHGTHWWRFLYGTLINMVSLITCLLGSSLFSVAAFFIFILVCFVYLMVVLSFFIVGPHLVLIPKVNSYAYDNQPFLNNKTDFLYGHYTSFSSATMKENLYGNYTIDYTTGNTMNFATVFGILFSSITGLLAGANMS</sequence>
<protein>
    <recommendedName>
        <fullName evidence="8">Amino acid permease/ SLC12A domain-containing protein</fullName>
    </recommendedName>
</protein>
<dbReference type="GO" id="GO:0016020">
    <property type="term" value="C:membrane"/>
    <property type="evidence" value="ECO:0007669"/>
    <property type="project" value="UniProtKB-SubCell"/>
</dbReference>
<organism evidence="6 7">
    <name type="scientific">Rotaria socialis</name>
    <dbReference type="NCBI Taxonomy" id="392032"/>
    <lineage>
        <taxon>Eukaryota</taxon>
        <taxon>Metazoa</taxon>
        <taxon>Spiralia</taxon>
        <taxon>Gnathifera</taxon>
        <taxon>Rotifera</taxon>
        <taxon>Eurotatoria</taxon>
        <taxon>Bdelloidea</taxon>
        <taxon>Philodinida</taxon>
        <taxon>Philodinidae</taxon>
        <taxon>Rotaria</taxon>
    </lineage>
</organism>
<evidence type="ECO:0000256" key="5">
    <source>
        <dbReference type="SAM" id="Phobius"/>
    </source>
</evidence>
<accession>A0A822AZX3</accession>
<proteinExistence type="predicted"/>
<dbReference type="PANTHER" id="PTHR11827:SF72">
    <property type="entry name" value="GH08340P"/>
    <property type="match status" value="1"/>
</dbReference>
<evidence type="ECO:0000313" key="6">
    <source>
        <dbReference type="EMBL" id="CAF5009581.1"/>
    </source>
</evidence>
<dbReference type="Gene3D" id="1.20.1740.10">
    <property type="entry name" value="Amino acid/polyamine transporter I"/>
    <property type="match status" value="1"/>
</dbReference>
<reference evidence="6" key="1">
    <citation type="submission" date="2021-02" db="EMBL/GenBank/DDBJ databases">
        <authorList>
            <person name="Nowell W R."/>
        </authorList>
    </citation>
    <scope>NUCLEOTIDE SEQUENCE</scope>
</reference>
<dbReference type="Proteomes" id="UP000663848">
    <property type="component" value="Unassembled WGS sequence"/>
</dbReference>
<keyword evidence="2 5" id="KW-0812">Transmembrane</keyword>